<dbReference type="GO" id="GO:0005737">
    <property type="term" value="C:cytoplasm"/>
    <property type="evidence" value="ECO:0007669"/>
    <property type="project" value="UniProtKB-SubCell"/>
</dbReference>
<feature type="domain" description="Cep192/Spd-2-like" evidence="4">
    <location>
        <begin position="150"/>
        <end position="241"/>
    </location>
</feature>
<feature type="non-terminal residue" evidence="5">
    <location>
        <position position="285"/>
    </location>
</feature>
<feature type="domain" description="Abnormal spindle-like microcephaly-associated protein ASH" evidence="3">
    <location>
        <begin position="40"/>
        <end position="123"/>
    </location>
</feature>
<gene>
    <name evidence="5" type="ORF">METZ01_LOCUS398236</name>
</gene>
<dbReference type="InterPro" id="IPR031549">
    <property type="entry name" value="ASH"/>
</dbReference>
<dbReference type="PANTHER" id="PTHR45912:SF3">
    <property type="entry name" value="CILIA- AND FLAGELLA-ASSOCIATED PROTEIN 47"/>
    <property type="match status" value="1"/>
</dbReference>
<keyword evidence="2" id="KW-0963">Cytoplasm</keyword>
<evidence type="ECO:0000256" key="1">
    <source>
        <dbReference type="ARBA" id="ARBA00004496"/>
    </source>
</evidence>
<dbReference type="InterPro" id="IPR054090">
    <property type="entry name" value="Cep192_Spd-2-like_dom"/>
</dbReference>
<accession>A0A382VFS0</accession>
<feature type="non-terminal residue" evidence="5">
    <location>
        <position position="1"/>
    </location>
</feature>
<sequence>TWQMLDPAMQVVFGDGNFGTGSYGVVTLAASTTEFPVASASPASIDFGDHILNSTTSQSVTVANTGDAPLTISLVTPSDNQYAVVGDASAIIAAGASAAFTLNYTPTQESPANAVLSIYSDDPQNPITTVELIGQGLPIPVATISVPAGLDFGAVTLGQSQELLLSVFNTGSADLTVSSLSVSGDAFAVGDTVAFSIDPGSEANITVAFAPSESGFASGQVTISSDADNAPQITAALSGYGYEDYFNSVAPTGVPYAIVVDSITVDEVPLSIGDQVAVFEFDENT</sequence>
<evidence type="ECO:0000256" key="2">
    <source>
        <dbReference type="ARBA" id="ARBA00022490"/>
    </source>
</evidence>
<dbReference type="PANTHER" id="PTHR45912">
    <property type="entry name" value="CILIA- AND FLAGELLA-ASSOCIATED PROTEIN 47"/>
    <property type="match status" value="1"/>
</dbReference>
<dbReference type="EMBL" id="UINC01151648">
    <property type="protein sequence ID" value="SVD45382.1"/>
    <property type="molecule type" value="Genomic_DNA"/>
</dbReference>
<dbReference type="Pfam" id="PF22073">
    <property type="entry name" value="Cep192_D4"/>
    <property type="match status" value="1"/>
</dbReference>
<dbReference type="InterPro" id="IPR013783">
    <property type="entry name" value="Ig-like_fold"/>
</dbReference>
<evidence type="ECO:0000313" key="5">
    <source>
        <dbReference type="EMBL" id="SVD45382.1"/>
    </source>
</evidence>
<protein>
    <recommendedName>
        <fullName evidence="6">Abnormal spindle-like microcephaly-associated protein ASH domain-containing protein</fullName>
    </recommendedName>
</protein>
<dbReference type="AlphaFoldDB" id="A0A382VFS0"/>
<evidence type="ECO:0008006" key="6">
    <source>
        <dbReference type="Google" id="ProtNLM"/>
    </source>
</evidence>
<dbReference type="Pfam" id="PF15780">
    <property type="entry name" value="ASH"/>
    <property type="match status" value="1"/>
</dbReference>
<name>A0A382VFS0_9ZZZZ</name>
<organism evidence="5">
    <name type="scientific">marine metagenome</name>
    <dbReference type="NCBI Taxonomy" id="408172"/>
    <lineage>
        <taxon>unclassified sequences</taxon>
        <taxon>metagenomes</taxon>
        <taxon>ecological metagenomes</taxon>
    </lineage>
</organism>
<evidence type="ECO:0000259" key="3">
    <source>
        <dbReference type="Pfam" id="PF15780"/>
    </source>
</evidence>
<proteinExistence type="predicted"/>
<dbReference type="NCBIfam" id="NF012200">
    <property type="entry name" value="choice_anch_D"/>
    <property type="match status" value="2"/>
</dbReference>
<dbReference type="GO" id="GO:0005929">
    <property type="term" value="C:cilium"/>
    <property type="evidence" value="ECO:0007669"/>
    <property type="project" value="TreeGrafter"/>
</dbReference>
<reference evidence="5" key="1">
    <citation type="submission" date="2018-05" db="EMBL/GenBank/DDBJ databases">
        <authorList>
            <person name="Lanie J.A."/>
            <person name="Ng W.-L."/>
            <person name="Kazmierczak K.M."/>
            <person name="Andrzejewski T.M."/>
            <person name="Davidsen T.M."/>
            <person name="Wayne K.J."/>
            <person name="Tettelin H."/>
            <person name="Glass J.I."/>
            <person name="Rusch D."/>
            <person name="Podicherti R."/>
            <person name="Tsui H.-C.T."/>
            <person name="Winkler M.E."/>
        </authorList>
    </citation>
    <scope>NUCLEOTIDE SEQUENCE</scope>
</reference>
<dbReference type="Gene3D" id="2.60.40.10">
    <property type="entry name" value="Immunoglobulins"/>
    <property type="match status" value="2"/>
</dbReference>
<comment type="subcellular location">
    <subcellularLocation>
        <location evidence="1">Cytoplasm</location>
    </subcellularLocation>
</comment>
<evidence type="ECO:0000259" key="4">
    <source>
        <dbReference type="Pfam" id="PF22073"/>
    </source>
</evidence>
<dbReference type="GO" id="GO:0060271">
    <property type="term" value="P:cilium assembly"/>
    <property type="evidence" value="ECO:0007669"/>
    <property type="project" value="TreeGrafter"/>
</dbReference>